<dbReference type="Proteomes" id="UP001295423">
    <property type="component" value="Unassembled WGS sequence"/>
</dbReference>
<feature type="region of interest" description="Disordered" evidence="1">
    <location>
        <begin position="37"/>
        <end position="73"/>
    </location>
</feature>
<gene>
    <name evidence="2" type="ORF">CYCCA115_LOCUS16506</name>
</gene>
<organism evidence="2 3">
    <name type="scientific">Cylindrotheca closterium</name>
    <dbReference type="NCBI Taxonomy" id="2856"/>
    <lineage>
        <taxon>Eukaryota</taxon>
        <taxon>Sar</taxon>
        <taxon>Stramenopiles</taxon>
        <taxon>Ochrophyta</taxon>
        <taxon>Bacillariophyta</taxon>
        <taxon>Bacillariophyceae</taxon>
        <taxon>Bacillariophycidae</taxon>
        <taxon>Bacillariales</taxon>
        <taxon>Bacillariaceae</taxon>
        <taxon>Cylindrotheca</taxon>
    </lineage>
</organism>
<protein>
    <submittedName>
        <fullName evidence="2">Uncharacterized protein</fullName>
    </submittedName>
</protein>
<reference evidence="2" key="1">
    <citation type="submission" date="2023-08" db="EMBL/GenBank/DDBJ databases">
        <authorList>
            <person name="Audoor S."/>
            <person name="Bilcke G."/>
        </authorList>
    </citation>
    <scope>NUCLEOTIDE SEQUENCE</scope>
</reference>
<evidence type="ECO:0000256" key="1">
    <source>
        <dbReference type="SAM" id="MobiDB-lite"/>
    </source>
</evidence>
<feature type="compositionally biased region" description="Polar residues" evidence="1">
    <location>
        <begin position="839"/>
        <end position="858"/>
    </location>
</feature>
<feature type="region of interest" description="Disordered" evidence="1">
    <location>
        <begin position="342"/>
        <end position="379"/>
    </location>
</feature>
<feature type="region of interest" description="Disordered" evidence="1">
    <location>
        <begin position="451"/>
        <end position="478"/>
    </location>
</feature>
<evidence type="ECO:0000313" key="3">
    <source>
        <dbReference type="Proteomes" id="UP001295423"/>
    </source>
</evidence>
<accession>A0AAD2JJP6</accession>
<feature type="compositionally biased region" description="Basic and acidic residues" evidence="1">
    <location>
        <begin position="451"/>
        <end position="475"/>
    </location>
</feature>
<evidence type="ECO:0000313" key="2">
    <source>
        <dbReference type="EMBL" id="CAJ1957013.1"/>
    </source>
</evidence>
<dbReference type="AlphaFoldDB" id="A0AAD2JJP6"/>
<feature type="region of interest" description="Disordered" evidence="1">
    <location>
        <begin position="831"/>
        <end position="858"/>
    </location>
</feature>
<name>A0AAD2JJP6_9STRA</name>
<sequence>MKRSYNSPAFTSAFAHHRHHRASSTTATAAAFSSAASSRFSLPRQGGRTAEQRHGRYQGPYQGPLRTPTTSRGNTALGMMMMWDSSSSGLVSSMYSTVAPAAAAAASAASAAASSTANPTATTLATAATNNGASTTMVAGVLDSFQSVVVSPGGIATSVVGLVSLIVYLKYQGAIRRRLKQINQESWLFGAGVTMVRGEPNQGTNLFPNLQLLQINPSFQEAHPDWKLVGLGDYLATLRPKQLPKGFTAKQIPKLLQRELEAGLASGLLKALGPNLGRALLPAVGVGPIQGQAQKLGSKLATRWIMSKQAASNTLGDDEDRAGLPISMLSVLSLSEINAKLNSGTKTTTNSNKGAEEETNDENDAPSSLDDKLPGSNLSAMQKMKNGENVNGPAFDTDILPNSGFVLDQDFHSTIRNMEKTMVDQGHCADHSPTELQTAQAELEEDNKYEMDAKTTKDSNDDTKNKAYDPNDRSMGEPVPINPRLFPGLHLGHGDALCSHTKRQALQMRLVAVLLNRLAANYHRLANPDDANNEPLLFTMQLSKDGPVISKPTELVQGLIDMGQEITVVSTSRITSFGLGMCLKESDGSWSNIPLGVFLESGYEDRDGNMAPVMMPHSGLRLIIGDGPLTRNQEQEYDDYDRSAVSNPLIVQHFIGIEGFCGWKSDQNAEVPYNENVESGRPLKDASEIIRAVRLSALYANVLNGLATELALPFGGYGVTAVCNDSAAIIQQCIYGESYIFPLTSIGRYMQRTLRYSQSMDRKLQSVPDMEAELEDLDALMEGMMALPSDINSTPANAADAARRLLKTLQPQLPLTLLKDSKNVMEDVLQEHKEHKSQANRQANRQANEESVITTPHL</sequence>
<comment type="caution">
    <text evidence="2">The sequence shown here is derived from an EMBL/GenBank/DDBJ whole genome shotgun (WGS) entry which is preliminary data.</text>
</comment>
<keyword evidence="3" id="KW-1185">Reference proteome</keyword>
<dbReference type="EMBL" id="CAKOGP040001932">
    <property type="protein sequence ID" value="CAJ1957013.1"/>
    <property type="molecule type" value="Genomic_DNA"/>
</dbReference>
<proteinExistence type="predicted"/>
<feature type="compositionally biased region" description="Low complexity" evidence="1">
    <location>
        <begin position="342"/>
        <end position="353"/>
    </location>
</feature>